<keyword evidence="16" id="KW-1185">Reference proteome</keyword>
<name>A0A0N4VDU4_ENTVE</name>
<dbReference type="Gene3D" id="2.60.40.1910">
    <property type="match status" value="1"/>
</dbReference>
<dbReference type="InterPro" id="IPR027268">
    <property type="entry name" value="Peptidase_M4/M1_CTD_sf"/>
</dbReference>
<dbReference type="PANTHER" id="PTHR11533">
    <property type="entry name" value="PROTEASE M1 ZINC METALLOPROTEASE"/>
    <property type="match status" value="1"/>
</dbReference>
<feature type="domain" description="ERAP1-like C-terminal" evidence="14">
    <location>
        <begin position="235"/>
        <end position="566"/>
    </location>
</feature>
<evidence type="ECO:0000313" key="15">
    <source>
        <dbReference type="EMBL" id="VDD93523.1"/>
    </source>
</evidence>
<evidence type="ECO:0000256" key="9">
    <source>
        <dbReference type="ARBA" id="ARBA00023049"/>
    </source>
</evidence>
<reference evidence="17" key="1">
    <citation type="submission" date="2017-02" db="UniProtKB">
        <authorList>
            <consortium name="WormBaseParasite"/>
        </authorList>
    </citation>
    <scope>IDENTIFICATION</scope>
</reference>
<evidence type="ECO:0000256" key="12">
    <source>
        <dbReference type="ARBA" id="ARBA00023180"/>
    </source>
</evidence>
<feature type="domain" description="Peptidase M1 membrane alanine aminopeptidase" evidence="13">
    <location>
        <begin position="1"/>
        <end position="40"/>
    </location>
</feature>
<dbReference type="GO" id="GO:0008270">
    <property type="term" value="F:zinc ion binding"/>
    <property type="evidence" value="ECO:0007669"/>
    <property type="project" value="InterPro"/>
</dbReference>
<dbReference type="AlphaFoldDB" id="A0A0N4VDU4"/>
<proteinExistence type="inferred from homology"/>
<keyword evidence="5" id="KW-0645">Protease</keyword>
<dbReference type="InterPro" id="IPR024571">
    <property type="entry name" value="ERAP1-like_C_dom"/>
</dbReference>
<evidence type="ECO:0000256" key="1">
    <source>
        <dbReference type="ARBA" id="ARBA00001947"/>
    </source>
</evidence>
<keyword evidence="12" id="KW-0325">Glycoprotein</keyword>
<dbReference type="GO" id="GO:0006508">
    <property type="term" value="P:proteolysis"/>
    <property type="evidence" value="ECO:0007669"/>
    <property type="project" value="UniProtKB-KW"/>
</dbReference>
<protein>
    <submittedName>
        <fullName evidence="17">Peptidase_M1 domain-containing protein</fullName>
    </submittedName>
</protein>
<dbReference type="GO" id="GO:0005737">
    <property type="term" value="C:cytoplasm"/>
    <property type="evidence" value="ECO:0007669"/>
    <property type="project" value="TreeGrafter"/>
</dbReference>
<keyword evidence="7" id="KW-0378">Hydrolase</keyword>
<organism evidence="17">
    <name type="scientific">Enterobius vermicularis</name>
    <name type="common">Human pinworm</name>
    <dbReference type="NCBI Taxonomy" id="51028"/>
    <lineage>
        <taxon>Eukaryota</taxon>
        <taxon>Metazoa</taxon>
        <taxon>Ecdysozoa</taxon>
        <taxon>Nematoda</taxon>
        <taxon>Chromadorea</taxon>
        <taxon>Rhabditida</taxon>
        <taxon>Spirurina</taxon>
        <taxon>Oxyuridomorpha</taxon>
        <taxon>Oxyuroidea</taxon>
        <taxon>Oxyuridae</taxon>
        <taxon>Enterobius</taxon>
    </lineage>
</organism>
<dbReference type="InterPro" id="IPR014782">
    <property type="entry name" value="Peptidase_M1_dom"/>
</dbReference>
<comment type="similarity">
    <text evidence="3">Belongs to the peptidase M1 family.</text>
</comment>
<evidence type="ECO:0000259" key="13">
    <source>
        <dbReference type="Pfam" id="PF01433"/>
    </source>
</evidence>
<dbReference type="GO" id="GO:0005615">
    <property type="term" value="C:extracellular space"/>
    <property type="evidence" value="ECO:0007669"/>
    <property type="project" value="TreeGrafter"/>
</dbReference>
<dbReference type="InterPro" id="IPR050344">
    <property type="entry name" value="Peptidase_M1_aminopeptidases"/>
</dbReference>
<evidence type="ECO:0000256" key="11">
    <source>
        <dbReference type="ARBA" id="ARBA00023157"/>
    </source>
</evidence>
<dbReference type="GO" id="GO:0070006">
    <property type="term" value="F:metalloaminopeptidase activity"/>
    <property type="evidence" value="ECO:0007669"/>
    <property type="project" value="TreeGrafter"/>
</dbReference>
<dbReference type="Gene3D" id="1.10.390.10">
    <property type="entry name" value="Neutral Protease Domain 2"/>
    <property type="match status" value="2"/>
</dbReference>
<evidence type="ECO:0000313" key="17">
    <source>
        <dbReference type="WBParaSite" id="EVEC_0000879001-mRNA-1"/>
    </source>
</evidence>
<evidence type="ECO:0000259" key="14">
    <source>
        <dbReference type="Pfam" id="PF11838"/>
    </source>
</evidence>
<evidence type="ECO:0000313" key="16">
    <source>
        <dbReference type="Proteomes" id="UP000274131"/>
    </source>
</evidence>
<dbReference type="STRING" id="51028.A0A0N4VDU4"/>
<evidence type="ECO:0000256" key="7">
    <source>
        <dbReference type="ARBA" id="ARBA00022801"/>
    </source>
</evidence>
<evidence type="ECO:0000256" key="2">
    <source>
        <dbReference type="ARBA" id="ARBA00004236"/>
    </source>
</evidence>
<keyword evidence="10" id="KW-0472">Membrane</keyword>
<dbReference type="Pfam" id="PF11838">
    <property type="entry name" value="ERAP1_C"/>
    <property type="match status" value="1"/>
</dbReference>
<evidence type="ECO:0000256" key="6">
    <source>
        <dbReference type="ARBA" id="ARBA00022723"/>
    </source>
</evidence>
<dbReference type="Pfam" id="PF01433">
    <property type="entry name" value="Peptidase_M1"/>
    <property type="match status" value="2"/>
</dbReference>
<evidence type="ECO:0000256" key="4">
    <source>
        <dbReference type="ARBA" id="ARBA00022475"/>
    </source>
</evidence>
<feature type="domain" description="Peptidase M1 membrane alanine aminopeptidase" evidence="13">
    <location>
        <begin position="93"/>
        <end position="154"/>
    </location>
</feature>
<dbReference type="OrthoDB" id="6750768at2759"/>
<dbReference type="SUPFAM" id="SSF55486">
    <property type="entry name" value="Metalloproteases ('zincins'), catalytic domain"/>
    <property type="match status" value="1"/>
</dbReference>
<evidence type="ECO:0000256" key="8">
    <source>
        <dbReference type="ARBA" id="ARBA00022833"/>
    </source>
</evidence>
<dbReference type="Gene3D" id="1.25.50.20">
    <property type="match status" value="1"/>
</dbReference>
<dbReference type="FunFam" id="1.25.50.20:FF:000001">
    <property type="entry name" value="Aminopeptidase"/>
    <property type="match status" value="1"/>
</dbReference>
<dbReference type="EMBL" id="UXUI01009347">
    <property type="protein sequence ID" value="VDD93523.1"/>
    <property type="molecule type" value="Genomic_DNA"/>
</dbReference>
<comment type="subcellular location">
    <subcellularLocation>
        <location evidence="2">Cell membrane</location>
    </subcellularLocation>
</comment>
<dbReference type="PANTHER" id="PTHR11533:SF299">
    <property type="entry name" value="AMINOPEPTIDASE"/>
    <property type="match status" value="1"/>
</dbReference>
<keyword evidence="9" id="KW-0482">Metalloprotease</keyword>
<accession>A0A0N4VDU4</accession>
<dbReference type="GO" id="GO:0005886">
    <property type="term" value="C:plasma membrane"/>
    <property type="evidence" value="ECO:0007669"/>
    <property type="project" value="UniProtKB-SubCell"/>
</dbReference>
<gene>
    <name evidence="15" type="ORF">EVEC_LOCUS8274</name>
</gene>
<evidence type="ECO:0000256" key="10">
    <source>
        <dbReference type="ARBA" id="ARBA00023136"/>
    </source>
</evidence>
<reference evidence="15 16" key="2">
    <citation type="submission" date="2018-10" db="EMBL/GenBank/DDBJ databases">
        <authorList>
            <consortium name="Pathogen Informatics"/>
        </authorList>
    </citation>
    <scope>NUCLEOTIDE SEQUENCE [LARGE SCALE GENOMIC DNA]</scope>
</reference>
<evidence type="ECO:0000256" key="5">
    <source>
        <dbReference type="ARBA" id="ARBA00022670"/>
    </source>
</evidence>
<dbReference type="Proteomes" id="UP000274131">
    <property type="component" value="Unassembled WGS sequence"/>
</dbReference>
<sequence length="592" mass="68983">MENWGLVTFRDAMLLHDPDGSTTKSKEGISLVVCHEIAHQVSILWMSFTLRIICQVWQLTLLKLRMPYQPRLTIQLKLAQYLMPYHIISFLLKAASIIEMIATLAGEKRFQQSLKEYLQHYAYSNAESNDLWKTIDKHISLKAEDISLTAFAEAWTKQVGFPYLTVGLDNTNGYIIIYNQTRFLLLEETRNRDDRTSWPIPIYYRTDLSGNKEGIKWLNSGKSHGRIKIRKNVKWVVANARAKGYYRVLYDQQVYKEIIRQLNERHTAFFAVERASIINDAFAFAKAGLLPINTAMDIIGYVEKSDEVDRIPWNVIITQLNLLISLTYETRIYDPLQRYMRSLVLTIYDKMGWEQKASHIDRLLQTEILSFACKISVSDCKKQAKDLFYQWKNNKRLVMKICCVFLKKYFFSVPVDLQPLIVEEGVKQGSKADWEFVLEKYKNAKIPSQKFLLLGALTGTTDLRLINRSLDMCLDSSLVRPNILPKALGLLMQNRVAQEYTWRFFRMYFNEFHKALGTTTMLGMTIKSIIENFNTEFDLKEAESFFAGKELGSSQSKLKQALDSIRVNIQWRNLNQEALSSWLKRRYDRQIS</sequence>
<keyword evidence="6" id="KW-0479">Metal-binding</keyword>
<comment type="cofactor">
    <cofactor evidence="1">
        <name>Zn(2+)</name>
        <dbReference type="ChEBI" id="CHEBI:29105"/>
    </cofactor>
</comment>
<dbReference type="GO" id="GO:0043171">
    <property type="term" value="P:peptide catabolic process"/>
    <property type="evidence" value="ECO:0007669"/>
    <property type="project" value="TreeGrafter"/>
</dbReference>
<dbReference type="GO" id="GO:0042277">
    <property type="term" value="F:peptide binding"/>
    <property type="evidence" value="ECO:0007669"/>
    <property type="project" value="TreeGrafter"/>
</dbReference>
<keyword evidence="11" id="KW-1015">Disulfide bond</keyword>
<keyword evidence="8" id="KW-0862">Zinc</keyword>
<keyword evidence="4" id="KW-1003">Cell membrane</keyword>
<dbReference type="WBParaSite" id="EVEC_0000879001-mRNA-1">
    <property type="protein sequence ID" value="EVEC_0000879001-mRNA-1"/>
    <property type="gene ID" value="EVEC_0000879001"/>
</dbReference>
<evidence type="ECO:0000256" key="3">
    <source>
        <dbReference type="ARBA" id="ARBA00010136"/>
    </source>
</evidence>